<proteinExistence type="predicted"/>
<name>A0A644XSW4_9ZZZZ</name>
<dbReference type="EMBL" id="VSSQ01003151">
    <property type="protein sequence ID" value="MPM19306.1"/>
    <property type="molecule type" value="Genomic_DNA"/>
</dbReference>
<sequence length="73" mass="8730">MQMNWSSLYGQSRPPVMDAIGKFVNNELWEKLNTFLQETYRIVPKLSYSRCFVLSIDNNFKDRLTKSFLRHIL</sequence>
<accession>A0A644XSW4</accession>
<gene>
    <name evidence="1" type="ORF">SDC9_65729</name>
</gene>
<organism evidence="1">
    <name type="scientific">bioreactor metagenome</name>
    <dbReference type="NCBI Taxonomy" id="1076179"/>
    <lineage>
        <taxon>unclassified sequences</taxon>
        <taxon>metagenomes</taxon>
        <taxon>ecological metagenomes</taxon>
    </lineage>
</organism>
<evidence type="ECO:0000313" key="1">
    <source>
        <dbReference type="EMBL" id="MPM19306.1"/>
    </source>
</evidence>
<dbReference type="AlphaFoldDB" id="A0A644XSW4"/>
<protein>
    <submittedName>
        <fullName evidence="1">Uncharacterized protein</fullName>
    </submittedName>
</protein>
<reference evidence="1" key="1">
    <citation type="submission" date="2019-08" db="EMBL/GenBank/DDBJ databases">
        <authorList>
            <person name="Kucharzyk K."/>
            <person name="Murdoch R.W."/>
            <person name="Higgins S."/>
            <person name="Loffler F."/>
        </authorList>
    </citation>
    <scope>NUCLEOTIDE SEQUENCE</scope>
</reference>
<comment type="caution">
    <text evidence="1">The sequence shown here is derived from an EMBL/GenBank/DDBJ whole genome shotgun (WGS) entry which is preliminary data.</text>
</comment>